<dbReference type="Pfam" id="PF11698">
    <property type="entry name" value="V-ATPase_H_C"/>
    <property type="match status" value="1"/>
</dbReference>
<keyword evidence="4" id="KW-0406">Ion transport</keyword>
<dbReference type="GO" id="GO:0046961">
    <property type="term" value="F:proton-transporting ATPase activity, rotational mechanism"/>
    <property type="evidence" value="ECO:0007669"/>
    <property type="project" value="InterPro"/>
</dbReference>
<evidence type="ECO:0000256" key="1">
    <source>
        <dbReference type="ARBA" id="ARBA00008613"/>
    </source>
</evidence>
<dbReference type="InterPro" id="IPR038497">
    <property type="entry name" value="ATPase_V1-cplx_hsu_C_sf"/>
</dbReference>
<evidence type="ECO:0000256" key="4">
    <source>
        <dbReference type="ARBA" id="ARBA00023065"/>
    </source>
</evidence>
<protein>
    <submittedName>
        <fullName evidence="9">ATPase V1 complex subunit H C-terminal domain-containing protein</fullName>
    </submittedName>
</protein>
<dbReference type="Gene3D" id="1.25.10.10">
    <property type="entry name" value="Leucine-rich Repeat Variant"/>
    <property type="match status" value="1"/>
</dbReference>
<evidence type="ECO:0000256" key="5">
    <source>
        <dbReference type="SAM" id="MobiDB-lite"/>
    </source>
</evidence>
<keyword evidence="2" id="KW-0813">Transport</keyword>
<reference evidence="7" key="1">
    <citation type="submission" date="2022-10" db="EMBL/GenBank/DDBJ databases">
        <authorList>
            <person name="Chen Y."/>
            <person name="Dougan E. K."/>
            <person name="Chan C."/>
            <person name="Rhodes N."/>
            <person name="Thang M."/>
        </authorList>
    </citation>
    <scope>NUCLEOTIDE SEQUENCE</scope>
</reference>
<sequence length="764" mass="86350">MNVMAMRDDKPIQWLLTLFYDMLREDSSSYVIFEEATKQKIEVYKPLMTLLLRPGLDNYTADKVSWLLSAVISHVPAVVAKANVQEFLNVIMDSAKTNCSELGQLEAITNLLKSDAYRKFTWSQPGISELIFRIQPKTAPSPHLYKCIFAIWALSFDQEITASLKEMHVIKKLREALTYSRVEKVIRLCLTLLKNFLGNKSLCEDIVEEGILEAVQQLEFEKWRDAELYEDIKDMAIQIGSEVSEMSNYERYERELQTGKLQWGFIHSSKFWAENVMKFESNDFRALKMLASLLQSPSTDDTTLAVACHDIGEFVTLHPLGKKKVAQLQVKEKVMELMAAPEQKSREVRREALLCCQRPRRGTGEGLLRRAFDETQRRAYVNWEKKPWMSQEENWLAAERSFVRVTVQCAGERSVEVPAQKFSHQARQLLAVPGEGRLVKDMNDAGVDSPFKETTARTDMSGRQSGKSENHGLDDKASTKMDPDRSASGTSFASCEELGVSSPSPGEGTKSVAFPVAETTQLETTGVAVNETKCPKSGVPRDSSFSIPKLPLNLVRRSTGQHSQRSQRSQRDGVLWPGTIMELPPWPAPPEGHPLITPRTGAAAMPRKEVFSMCTPRPAGPFIPSPIQSRSPSVSSEESFLDAYENWDRIGSIETAASQQEVVMTVRSEKASDRSNFSLYGLYGSGQDAEARVLRKVICDLEMRLQEQEQELQAWRCGQRRRMHFFIRQCCQAGEDQERSCIRNAALRNSQVIVKVDIGQYWTL</sequence>
<feature type="domain" description="ATPase V1 complex subunit H C-terminal" evidence="6">
    <location>
        <begin position="245"/>
        <end position="358"/>
    </location>
</feature>
<gene>
    <name evidence="7" type="ORF">C1SCF055_LOCUS28229</name>
</gene>
<organism evidence="7">
    <name type="scientific">Cladocopium goreaui</name>
    <dbReference type="NCBI Taxonomy" id="2562237"/>
    <lineage>
        <taxon>Eukaryota</taxon>
        <taxon>Sar</taxon>
        <taxon>Alveolata</taxon>
        <taxon>Dinophyceae</taxon>
        <taxon>Suessiales</taxon>
        <taxon>Symbiodiniaceae</taxon>
        <taxon>Cladocopium</taxon>
    </lineage>
</organism>
<dbReference type="InterPro" id="IPR011987">
    <property type="entry name" value="ATPase_V1-cplx_hsu_C"/>
</dbReference>
<evidence type="ECO:0000313" key="9">
    <source>
        <dbReference type="EMBL" id="CAL4789575.1"/>
    </source>
</evidence>
<evidence type="ECO:0000313" key="7">
    <source>
        <dbReference type="EMBL" id="CAI4002263.1"/>
    </source>
</evidence>
<dbReference type="InterPro" id="IPR004908">
    <property type="entry name" value="ATPase_V1-cplx_hsu"/>
</dbReference>
<dbReference type="GO" id="GO:0000221">
    <property type="term" value="C:vacuolar proton-transporting V-type ATPase, V1 domain"/>
    <property type="evidence" value="ECO:0007669"/>
    <property type="project" value="InterPro"/>
</dbReference>
<evidence type="ECO:0000256" key="2">
    <source>
        <dbReference type="ARBA" id="ARBA00022448"/>
    </source>
</evidence>
<evidence type="ECO:0000313" key="10">
    <source>
        <dbReference type="Proteomes" id="UP001152797"/>
    </source>
</evidence>
<reference evidence="8" key="2">
    <citation type="submission" date="2024-04" db="EMBL/GenBank/DDBJ databases">
        <authorList>
            <person name="Chen Y."/>
            <person name="Shah S."/>
            <person name="Dougan E. K."/>
            <person name="Thang M."/>
            <person name="Chan C."/>
        </authorList>
    </citation>
    <scope>NUCLEOTIDE SEQUENCE [LARGE SCALE GENOMIC DNA]</scope>
</reference>
<dbReference type="Pfam" id="PF03224">
    <property type="entry name" value="V-ATPase_H_N"/>
    <property type="match status" value="1"/>
</dbReference>
<proteinExistence type="inferred from homology"/>
<evidence type="ECO:0000313" key="8">
    <source>
        <dbReference type="EMBL" id="CAL1155638.1"/>
    </source>
</evidence>
<dbReference type="InterPro" id="IPR011989">
    <property type="entry name" value="ARM-like"/>
</dbReference>
<dbReference type="AlphaFoldDB" id="A0A9P1D4G8"/>
<dbReference type="EMBL" id="CAMXCT030003074">
    <property type="protein sequence ID" value="CAL4789575.1"/>
    <property type="molecule type" value="Genomic_DNA"/>
</dbReference>
<feature type="compositionally biased region" description="Basic and acidic residues" evidence="5">
    <location>
        <begin position="466"/>
        <end position="485"/>
    </location>
</feature>
<comment type="similarity">
    <text evidence="1">Belongs to the V-ATPase H subunit family.</text>
</comment>
<keyword evidence="3" id="KW-0375">Hydrogen ion transport</keyword>
<dbReference type="InterPro" id="IPR016024">
    <property type="entry name" value="ARM-type_fold"/>
</dbReference>
<dbReference type="EMBL" id="CAMXCT020003074">
    <property type="protein sequence ID" value="CAL1155638.1"/>
    <property type="molecule type" value="Genomic_DNA"/>
</dbReference>
<dbReference type="EMBL" id="CAMXCT010003074">
    <property type="protein sequence ID" value="CAI4002263.1"/>
    <property type="molecule type" value="Genomic_DNA"/>
</dbReference>
<comment type="caution">
    <text evidence="7">The sequence shown here is derived from an EMBL/GenBank/DDBJ whole genome shotgun (WGS) entry which is preliminary data.</text>
</comment>
<name>A0A9P1D4G8_9DINO</name>
<evidence type="ECO:0000256" key="3">
    <source>
        <dbReference type="ARBA" id="ARBA00022781"/>
    </source>
</evidence>
<dbReference type="OrthoDB" id="10263554at2759"/>
<dbReference type="Proteomes" id="UP001152797">
    <property type="component" value="Unassembled WGS sequence"/>
</dbReference>
<dbReference type="PANTHER" id="PTHR10698:SF0">
    <property type="entry name" value="V-TYPE PROTON ATPASE SUBUNIT H"/>
    <property type="match status" value="1"/>
</dbReference>
<evidence type="ECO:0000259" key="6">
    <source>
        <dbReference type="Pfam" id="PF11698"/>
    </source>
</evidence>
<keyword evidence="10" id="KW-1185">Reference proteome</keyword>
<dbReference type="PANTHER" id="PTHR10698">
    <property type="entry name" value="V-TYPE PROTON ATPASE SUBUNIT H"/>
    <property type="match status" value="1"/>
</dbReference>
<feature type="region of interest" description="Disordered" evidence="5">
    <location>
        <begin position="440"/>
        <end position="511"/>
    </location>
</feature>
<accession>A0A9P1D4G8</accession>
<dbReference type="SUPFAM" id="SSF48371">
    <property type="entry name" value="ARM repeat"/>
    <property type="match status" value="1"/>
</dbReference>
<dbReference type="Gene3D" id="1.25.40.150">
    <property type="entry name" value="V-type ATPase, subunit H, C-terminal domain"/>
    <property type="match status" value="1"/>
</dbReference>